<accession>A0A0J1GQX9</accession>
<protein>
    <submittedName>
        <fullName evidence="1">Uncharacterized protein</fullName>
    </submittedName>
</protein>
<evidence type="ECO:0000313" key="1">
    <source>
        <dbReference type="EMBL" id="KLV01814.1"/>
    </source>
</evidence>
<keyword evidence="2" id="KW-1185">Reference proteome</keyword>
<dbReference type="PATRIC" id="fig|754436.4.peg.1097"/>
<gene>
    <name evidence="1" type="ORF">ABT58_05165</name>
</gene>
<proteinExistence type="predicted"/>
<name>A0A0J1GQX9_9GAMM</name>
<dbReference type="PROSITE" id="PS51257">
    <property type="entry name" value="PROKAR_LIPOPROTEIN"/>
    <property type="match status" value="1"/>
</dbReference>
<dbReference type="Proteomes" id="UP000036426">
    <property type="component" value="Unassembled WGS sequence"/>
</dbReference>
<organism evidence="1 2">
    <name type="scientific">Photobacterium aphoticum</name>
    <dbReference type="NCBI Taxonomy" id="754436"/>
    <lineage>
        <taxon>Bacteria</taxon>
        <taxon>Pseudomonadati</taxon>
        <taxon>Pseudomonadota</taxon>
        <taxon>Gammaproteobacteria</taxon>
        <taxon>Vibrionales</taxon>
        <taxon>Vibrionaceae</taxon>
        <taxon>Photobacterium</taxon>
    </lineage>
</organism>
<evidence type="ECO:0000313" key="2">
    <source>
        <dbReference type="Proteomes" id="UP000036426"/>
    </source>
</evidence>
<dbReference type="EMBL" id="LDOV01000010">
    <property type="protein sequence ID" value="KLV01814.1"/>
    <property type="molecule type" value="Genomic_DNA"/>
</dbReference>
<reference evidence="1 2" key="1">
    <citation type="submission" date="2015-05" db="EMBL/GenBank/DDBJ databases">
        <title>Photobacterium galathea sp. nov.</title>
        <authorList>
            <person name="Machado H."/>
            <person name="Gram L."/>
        </authorList>
    </citation>
    <scope>NUCLEOTIDE SEQUENCE [LARGE SCALE GENOMIC DNA]</scope>
    <source>
        <strain evidence="1 2">DSM 25995</strain>
    </source>
</reference>
<sequence length="69" mass="7533">MFFKHPRTGFIIVTLLGLTACSSTKVERNDYGAIDTTDAVIRYTTDVILQEIDNGNVEGVSIALVDANK</sequence>
<comment type="caution">
    <text evidence="1">The sequence shown here is derived from an EMBL/GenBank/DDBJ whole genome shotgun (WGS) entry which is preliminary data.</text>
</comment>
<dbReference type="RefSeq" id="WP_047873267.1">
    <property type="nucleotide sequence ID" value="NZ_BMYC01000001.1"/>
</dbReference>
<dbReference type="AlphaFoldDB" id="A0A0J1GQX9"/>